<dbReference type="PANTHER" id="PTHR31948">
    <property type="entry name" value="ZINC-FINGER HOMEODOMAIN PROTEIN 2"/>
    <property type="match status" value="1"/>
</dbReference>
<dbReference type="InterPro" id="IPR006456">
    <property type="entry name" value="ZF_HD_homeobox_Cys/His_dimer"/>
</dbReference>
<dbReference type="InterPro" id="IPR009057">
    <property type="entry name" value="Homeodomain-like_sf"/>
</dbReference>
<dbReference type="NCBIfam" id="TIGR01566">
    <property type="entry name" value="ZF_HD_prot_N"/>
    <property type="match status" value="1"/>
</dbReference>
<dbReference type="Proteomes" id="UP001472677">
    <property type="component" value="Unassembled WGS sequence"/>
</dbReference>
<gene>
    <name evidence="1" type="ORF">V6N12_063802</name>
</gene>
<dbReference type="EMBL" id="JBBPBM010002698">
    <property type="protein sequence ID" value="KAK8475329.1"/>
    <property type="molecule type" value="Genomic_DNA"/>
</dbReference>
<protein>
    <submittedName>
        <fullName evidence="1">Uncharacterized protein</fullName>
    </submittedName>
</protein>
<reference evidence="1 2" key="1">
    <citation type="journal article" date="2024" name="G3 (Bethesda)">
        <title>Genome assembly of Hibiscus sabdariffa L. provides insights into metabolisms of medicinal natural products.</title>
        <authorList>
            <person name="Kim T."/>
        </authorList>
    </citation>
    <scope>NUCLEOTIDE SEQUENCE [LARGE SCALE GENOMIC DNA]</scope>
    <source>
        <strain evidence="1">TK-2024</strain>
        <tissue evidence="1">Old leaves</tissue>
    </source>
</reference>
<comment type="caution">
    <text evidence="1">The sequence shown here is derived from an EMBL/GenBank/DDBJ whole genome shotgun (WGS) entry which is preliminary data.</text>
</comment>
<keyword evidence="2" id="KW-1185">Reference proteome</keyword>
<dbReference type="SUPFAM" id="SSF46689">
    <property type="entry name" value="Homeodomain-like"/>
    <property type="match status" value="1"/>
</dbReference>
<accession>A0ABR1Z7Q0</accession>
<proteinExistence type="predicted"/>
<name>A0ABR1Z7Q0_9ROSI</name>
<organism evidence="1 2">
    <name type="scientific">Hibiscus sabdariffa</name>
    <name type="common">roselle</name>
    <dbReference type="NCBI Taxonomy" id="183260"/>
    <lineage>
        <taxon>Eukaryota</taxon>
        <taxon>Viridiplantae</taxon>
        <taxon>Streptophyta</taxon>
        <taxon>Embryophyta</taxon>
        <taxon>Tracheophyta</taxon>
        <taxon>Spermatophyta</taxon>
        <taxon>Magnoliopsida</taxon>
        <taxon>eudicotyledons</taxon>
        <taxon>Gunneridae</taxon>
        <taxon>Pentapetalae</taxon>
        <taxon>rosids</taxon>
        <taxon>malvids</taxon>
        <taxon>Malvales</taxon>
        <taxon>Malvaceae</taxon>
        <taxon>Malvoideae</taxon>
        <taxon>Hibiscus</taxon>
    </lineage>
</organism>
<dbReference type="Pfam" id="PF04770">
    <property type="entry name" value="ZF-HD_dimer"/>
    <property type="match status" value="1"/>
</dbReference>
<evidence type="ECO:0000313" key="1">
    <source>
        <dbReference type="EMBL" id="KAK8475329.1"/>
    </source>
</evidence>
<dbReference type="InterPro" id="IPR006455">
    <property type="entry name" value="Homeodomain_ZF_HD"/>
</dbReference>
<sequence length="400" mass="43470">MELRDQDKEMGMPLPNSFSYNNQLHRVSSSKVPSPPPQPINSSVHGDSQIPPQTLNHYPLYRDLDPEIDPGSASLCGATANRSSSSPKSPPPPPPTTSQPQPVNFTDPLVRYRECLKNHAARMGAHVVDGCGEFMPSGEEGTVEAFKCAACECHRNFHRKEINGDSQYAPPGPSRYNTQKNSVVNLQQPTPFNHQRFSLGLSVSTPSTAVPVAPVMMNFGGGSGAAESSSEDLNMFHPGGQSSKKRFRTKFSQDQKDKMMEFAEKLGWRIQKQDEQELQHFCAQVGVKRQKEGKAKDQLDLSWAVPSILHGFSSTLLLISSAMVLGFSYAIITLSLAPSLPQQTSSSSSITITSFVSILHPLSLYPCSGGRAIRRRVLRTNGAVAVGAMALDLCSVSPCT</sequence>
<dbReference type="PANTHER" id="PTHR31948:SF119">
    <property type="entry name" value="ZINC-FINGER HOMEODOMAIN PROTEIN 6-LIKE"/>
    <property type="match status" value="1"/>
</dbReference>
<dbReference type="Gene3D" id="1.10.10.60">
    <property type="entry name" value="Homeodomain-like"/>
    <property type="match status" value="1"/>
</dbReference>
<dbReference type="PROSITE" id="PS51523">
    <property type="entry name" value="ZF_HD_DIMER"/>
    <property type="match status" value="1"/>
</dbReference>
<dbReference type="NCBIfam" id="TIGR01565">
    <property type="entry name" value="homeo_ZF_HD"/>
    <property type="match status" value="1"/>
</dbReference>
<evidence type="ECO:0000313" key="2">
    <source>
        <dbReference type="Proteomes" id="UP001472677"/>
    </source>
</evidence>